<evidence type="ECO:0000313" key="3">
    <source>
        <dbReference type="EMBL" id="MDN4120121.1"/>
    </source>
</evidence>
<name>A0ABT8EFR1_9BURK</name>
<proteinExistence type="predicted"/>
<feature type="signal peptide" evidence="2">
    <location>
        <begin position="1"/>
        <end position="19"/>
    </location>
</feature>
<keyword evidence="4" id="KW-1185">Reference proteome</keyword>
<evidence type="ECO:0000256" key="1">
    <source>
        <dbReference type="ARBA" id="ARBA00022729"/>
    </source>
</evidence>
<dbReference type="RefSeq" id="WP_266122544.1">
    <property type="nucleotide sequence ID" value="NZ_JAJHNU010000001.1"/>
</dbReference>
<evidence type="ECO:0008006" key="5">
    <source>
        <dbReference type="Google" id="ProtNLM"/>
    </source>
</evidence>
<feature type="chain" id="PRO_5047492650" description="Autotransporter domain-containing protein" evidence="2">
    <location>
        <begin position="20"/>
        <end position="659"/>
    </location>
</feature>
<dbReference type="EMBL" id="JAJHNU010000001">
    <property type="protein sequence ID" value="MDN4120121.1"/>
    <property type="molecule type" value="Genomic_DNA"/>
</dbReference>
<evidence type="ECO:0000313" key="4">
    <source>
        <dbReference type="Proteomes" id="UP001168613"/>
    </source>
</evidence>
<protein>
    <recommendedName>
        <fullName evidence="5">Autotransporter domain-containing protein</fullName>
    </recommendedName>
</protein>
<reference evidence="3" key="1">
    <citation type="submission" date="2021-11" db="EMBL/GenBank/DDBJ databases">
        <title>Draft genome sequence of Alcaligenes endophyticus type strain CCUG 75668T.</title>
        <authorList>
            <person name="Salva-Serra F."/>
            <person name="Duran R.E."/>
            <person name="Seeger M."/>
            <person name="Moore E.R.B."/>
            <person name="Jaen-Luchoro D."/>
        </authorList>
    </citation>
    <scope>NUCLEOTIDE SEQUENCE</scope>
    <source>
        <strain evidence="3">CCUG 75668</strain>
    </source>
</reference>
<gene>
    <name evidence="3" type="ORF">LMS43_02340</name>
</gene>
<sequence>MKTCLGLVVTLFAVKAAYAVPTPVHTIEREQDFGSGSVYEVHSLPLQVKGLVDTDKAFFIWWDAHIQVDQGARLGLSGEMRNPKARTSTIYKTGAGALEMAGESYLTGNVVVKEGSLAVKSSSAFRDMQQGIRLMPGTRLEYSPGVSVGGQIYLTKQADQALTWHVNEGWAEQLGDIHGDGVLHKTGAGQLRWPEQLRNNFNGLVVVQEGSLLFANLMPGSIHVQAELHAQSGAVQNLRLLPGARMYFTGPSPALMTVRRGFTLAPDSELVLRVWPDGSHDALDTYSSQLAGTLQVRAQPGEWQHEQAYIIVRAQDIVEGELSQLVLNRDELEASLDYEPQAVRLRISPRVGLEAAPTPVQRGLRHPYNAIYSSVAQDVTELARIQRSQVANNTEQKWWAWAQHRGQHHLRVGNGDQLSRHAEWLALGYTQPMRSGAKLSVAMASIQQRWQGAGKGASQRSNAHSAQLGLLYSQPFQKVWQAQAGLALGWHHLRDQGTLGAASQTLSSRHAHAQLAYTLWQTSEQQWDVWGRWDSVHIKPPTLSLANADRLQVQQRWQHQPGLGLSWNWHKKSWAMPASIMFNLGWHASPASVRSTIVDAAHRPVVDQSPYKLGASWAWSANVQSPLGKRGTLALHYMGSHSRNGGPDHGIGLQYQASF</sequence>
<dbReference type="Proteomes" id="UP001168613">
    <property type="component" value="Unassembled WGS sequence"/>
</dbReference>
<keyword evidence="1 2" id="KW-0732">Signal</keyword>
<dbReference type="InterPro" id="IPR036709">
    <property type="entry name" value="Autotransporte_beta_dom_sf"/>
</dbReference>
<organism evidence="3 4">
    <name type="scientific">Alcaligenes endophyticus</name>
    <dbReference type="NCBI Taxonomy" id="1929088"/>
    <lineage>
        <taxon>Bacteria</taxon>
        <taxon>Pseudomonadati</taxon>
        <taxon>Pseudomonadota</taxon>
        <taxon>Betaproteobacteria</taxon>
        <taxon>Burkholderiales</taxon>
        <taxon>Alcaligenaceae</taxon>
        <taxon>Alcaligenes</taxon>
    </lineage>
</organism>
<dbReference type="NCBIfam" id="TIGR02601">
    <property type="entry name" value="autotrns_rpt"/>
    <property type="match status" value="1"/>
</dbReference>
<comment type="caution">
    <text evidence="3">The sequence shown here is derived from an EMBL/GenBank/DDBJ whole genome shotgun (WGS) entry which is preliminary data.</text>
</comment>
<evidence type="ECO:0000256" key="2">
    <source>
        <dbReference type="SAM" id="SignalP"/>
    </source>
</evidence>
<accession>A0ABT8EFR1</accession>
<dbReference type="SUPFAM" id="SSF103515">
    <property type="entry name" value="Autotransporter"/>
    <property type="match status" value="1"/>
</dbReference>
<dbReference type="InterPro" id="IPR013425">
    <property type="entry name" value="Autotrns_rpt"/>
</dbReference>